<dbReference type="GO" id="GO:0005886">
    <property type="term" value="C:plasma membrane"/>
    <property type="evidence" value="ECO:0007669"/>
    <property type="project" value="UniProtKB-SubCell"/>
</dbReference>
<dbReference type="KEGG" id="lbe:MOO44_01030"/>
<feature type="transmembrane region" description="Helical" evidence="8">
    <location>
        <begin position="131"/>
        <end position="151"/>
    </location>
</feature>
<dbReference type="GO" id="GO:0055085">
    <property type="term" value="P:transmembrane transport"/>
    <property type="evidence" value="ECO:0007669"/>
    <property type="project" value="InterPro"/>
</dbReference>
<dbReference type="GO" id="GO:0006865">
    <property type="term" value="P:amino acid transport"/>
    <property type="evidence" value="ECO:0007669"/>
    <property type="project" value="UniProtKB-KW"/>
</dbReference>
<feature type="transmembrane region" description="Helical" evidence="8">
    <location>
        <begin position="367"/>
        <end position="388"/>
    </location>
</feature>
<evidence type="ECO:0000256" key="8">
    <source>
        <dbReference type="SAM" id="Phobius"/>
    </source>
</evidence>
<evidence type="ECO:0000256" key="2">
    <source>
        <dbReference type="ARBA" id="ARBA00022448"/>
    </source>
</evidence>
<dbReference type="PIRSF" id="PIRSF006060">
    <property type="entry name" value="AA_transporter"/>
    <property type="match status" value="1"/>
</dbReference>
<evidence type="ECO:0000313" key="10">
    <source>
        <dbReference type="EMBL" id="UQS85934.1"/>
    </source>
</evidence>
<evidence type="ECO:0000259" key="9">
    <source>
        <dbReference type="Pfam" id="PF00324"/>
    </source>
</evidence>
<dbReference type="PANTHER" id="PTHR43495">
    <property type="entry name" value="GABA PERMEASE"/>
    <property type="match status" value="1"/>
</dbReference>
<dbReference type="Gene3D" id="1.20.1740.10">
    <property type="entry name" value="Amino acid/polyamine transporter I"/>
    <property type="match status" value="1"/>
</dbReference>
<keyword evidence="2" id="KW-0813">Transport</keyword>
<keyword evidence="10" id="KW-0614">Plasmid</keyword>
<protein>
    <submittedName>
        <fullName evidence="10">Amino acid permease</fullName>
    </submittedName>
</protein>
<evidence type="ECO:0000313" key="11">
    <source>
        <dbReference type="Proteomes" id="UP000831181"/>
    </source>
</evidence>
<evidence type="ECO:0000256" key="7">
    <source>
        <dbReference type="ARBA" id="ARBA00023136"/>
    </source>
</evidence>
<accession>A0A976X4J6</accession>
<sequence>MAKSDFKENQDGTYRSLSNRHVQMIAIGGTIGTGLFLGSGSTISKTGPSVLIVYLVLGLFFFLMMRGIGEMFYSDPSHHTFVSFITKYLGNAAGRFTGWTYWIGLVFVCMAELTAVATYVKFWFPNFPSWIVELIFLVVLAGVNLIAARFFGEAEFWFALIKIIAIVALIVTGIFMVLRQTSTPLGHASLTNISHNYQLFPHGAFNFISSFPMVFFAFQGIEFVSITIGEAKDPRNVIKKAVNETLLRILLFYVGALIVIMAIIPWTSVTPDNSPFVQVFELAGLPAAAAVINFVVLTSAASALNSAIFSAGRHFYQLATEAREGGVLKKHFAKISKTGVPATSILLTAALVLVTPIMSLSAATGSVFTIVTGVSSDMYILVYALTMLAHRKYRKSSDYLENGFKMPWYNVSSPLTIAFFLVIFISLFFIQEDIIGAVGAIIWAVVFGGYVVLTQKKLDQTHASSN</sequence>
<feature type="transmembrane region" description="Helical" evidence="8">
    <location>
        <begin position="20"/>
        <end position="38"/>
    </location>
</feature>
<feature type="transmembrane region" description="Helical" evidence="8">
    <location>
        <begin position="287"/>
        <end position="309"/>
    </location>
</feature>
<keyword evidence="3" id="KW-1003">Cell membrane</keyword>
<keyword evidence="4 8" id="KW-0812">Transmembrane</keyword>
<feature type="transmembrane region" description="Helical" evidence="8">
    <location>
        <begin position="245"/>
        <end position="267"/>
    </location>
</feature>
<name>A0A976X4J6_9LACO</name>
<evidence type="ECO:0000256" key="1">
    <source>
        <dbReference type="ARBA" id="ARBA00004651"/>
    </source>
</evidence>
<feature type="transmembrane region" description="Helical" evidence="8">
    <location>
        <begin position="50"/>
        <end position="68"/>
    </location>
</feature>
<keyword evidence="6 8" id="KW-1133">Transmembrane helix</keyword>
<keyword evidence="11" id="KW-1185">Reference proteome</keyword>
<feature type="transmembrane region" description="Helical" evidence="8">
    <location>
        <begin position="434"/>
        <end position="453"/>
    </location>
</feature>
<dbReference type="FunFam" id="1.20.1740.10:FF:000001">
    <property type="entry name" value="Amino acid permease"/>
    <property type="match status" value="1"/>
</dbReference>
<proteinExistence type="predicted"/>
<dbReference type="RefSeq" id="WP_260115743.1">
    <property type="nucleotide sequence ID" value="NZ_CP093360.1"/>
</dbReference>
<dbReference type="PROSITE" id="PS00218">
    <property type="entry name" value="AMINO_ACID_PERMEASE_1"/>
    <property type="match status" value="1"/>
</dbReference>
<dbReference type="Pfam" id="PF00324">
    <property type="entry name" value="AA_permease"/>
    <property type="match status" value="1"/>
</dbReference>
<feature type="transmembrane region" description="Helical" evidence="8">
    <location>
        <begin position="339"/>
        <end position="361"/>
    </location>
</feature>
<feature type="transmembrane region" description="Helical" evidence="8">
    <location>
        <begin position="99"/>
        <end position="119"/>
    </location>
</feature>
<comment type="subcellular location">
    <subcellularLocation>
        <location evidence="1">Cell membrane</location>
        <topology evidence="1">Multi-pass membrane protein</topology>
    </subcellularLocation>
</comment>
<organism evidence="10 11">
    <name type="scientific">Nicoliella spurrieriana</name>
    <dbReference type="NCBI Taxonomy" id="2925830"/>
    <lineage>
        <taxon>Bacteria</taxon>
        <taxon>Bacillati</taxon>
        <taxon>Bacillota</taxon>
        <taxon>Bacilli</taxon>
        <taxon>Lactobacillales</taxon>
        <taxon>Lactobacillaceae</taxon>
        <taxon>Nicoliella</taxon>
    </lineage>
</organism>
<reference evidence="10" key="1">
    <citation type="journal article" date="2022" name="Int. J. Syst. Evol. Microbiol.">
        <title>Apilactobacillus apisilvae sp. nov., Nicolia spurrieriana gen. nov. sp. nov., Bombilactobacillus folatiphilus sp. nov. and Bombilactobacillus thymidiniphilus sp. nov., four new lactic acid bacterial isolates from stingless bees Tetragonula carbonaria and Austroplebeia australis.</title>
        <authorList>
            <person name="Oliphant S.A."/>
            <person name="Watson-Haigh N.S."/>
            <person name="Sumby K.M."/>
            <person name="Gardner J."/>
            <person name="Groom S."/>
            <person name="Jiranek V."/>
        </authorList>
    </citation>
    <scope>NUCLEOTIDE SEQUENCE</scope>
    <source>
        <strain evidence="10">SGEP1_A5</strain>
    </source>
</reference>
<feature type="domain" description="Amino acid permease/ SLC12A" evidence="9">
    <location>
        <begin position="21"/>
        <end position="431"/>
    </location>
</feature>
<keyword evidence="5" id="KW-0029">Amino-acid transport</keyword>
<evidence type="ECO:0000256" key="3">
    <source>
        <dbReference type="ARBA" id="ARBA00022475"/>
    </source>
</evidence>
<geneLocation type="plasmid" evidence="10 11">
    <name>p1unnamed</name>
</geneLocation>
<dbReference type="PANTHER" id="PTHR43495:SF2">
    <property type="entry name" value="D-SERINE_D-ALANINE_GLYCINE TRANSPORTER"/>
    <property type="match status" value="1"/>
</dbReference>
<feature type="transmembrane region" description="Helical" evidence="8">
    <location>
        <begin position="408"/>
        <end position="428"/>
    </location>
</feature>
<feature type="transmembrane region" description="Helical" evidence="8">
    <location>
        <begin position="157"/>
        <end position="178"/>
    </location>
</feature>
<dbReference type="InterPro" id="IPR004840">
    <property type="entry name" value="Amino_acid_permease_CS"/>
</dbReference>
<dbReference type="EMBL" id="CP093360">
    <property type="protein sequence ID" value="UQS85934.1"/>
    <property type="molecule type" value="Genomic_DNA"/>
</dbReference>
<keyword evidence="7 8" id="KW-0472">Membrane</keyword>
<evidence type="ECO:0000256" key="4">
    <source>
        <dbReference type="ARBA" id="ARBA00022692"/>
    </source>
</evidence>
<evidence type="ECO:0000256" key="5">
    <source>
        <dbReference type="ARBA" id="ARBA00022970"/>
    </source>
</evidence>
<dbReference type="InterPro" id="IPR004841">
    <property type="entry name" value="AA-permease/SLC12A_dom"/>
</dbReference>
<dbReference type="Proteomes" id="UP000831181">
    <property type="component" value="Plasmid p1unnamed"/>
</dbReference>
<dbReference type="AlphaFoldDB" id="A0A976X4J6"/>
<evidence type="ECO:0000256" key="6">
    <source>
        <dbReference type="ARBA" id="ARBA00022989"/>
    </source>
</evidence>
<gene>
    <name evidence="10" type="ORF">MOO44_01030</name>
</gene>